<protein>
    <submittedName>
        <fullName evidence="1">Uncharacterized protein</fullName>
    </submittedName>
</protein>
<organism evidence="1 2">
    <name type="scientific">Paramagnetospirillum magneticum (strain ATCC 700264 / AMB-1)</name>
    <name type="common">Magnetospirillum magneticum</name>
    <dbReference type="NCBI Taxonomy" id="342108"/>
    <lineage>
        <taxon>Bacteria</taxon>
        <taxon>Pseudomonadati</taxon>
        <taxon>Pseudomonadota</taxon>
        <taxon>Alphaproteobacteria</taxon>
        <taxon>Rhodospirillales</taxon>
        <taxon>Magnetospirillaceae</taxon>
        <taxon>Paramagnetospirillum</taxon>
    </lineage>
</organism>
<reference evidence="1 2" key="1">
    <citation type="journal article" date="2005" name="DNA Res.">
        <title>Complete genome sequence of the facultative anaerobic magnetotactic bacterium Magnetospirillum sp. strain AMB-1.</title>
        <authorList>
            <person name="Matsunaga T."/>
            <person name="Okamura Y."/>
            <person name="Fukuda Y."/>
            <person name="Wahyudi A.T."/>
            <person name="Murase Y."/>
            <person name="Takeyama H."/>
        </authorList>
    </citation>
    <scope>NUCLEOTIDE SEQUENCE [LARGE SCALE GENOMIC DNA]</scope>
    <source>
        <strain evidence="2">ATCC 700264 / AMB-1</strain>
    </source>
</reference>
<dbReference type="Proteomes" id="UP000007058">
    <property type="component" value="Chromosome"/>
</dbReference>
<evidence type="ECO:0000313" key="1">
    <source>
        <dbReference type="EMBL" id="BAE52844.1"/>
    </source>
</evidence>
<proteinExistence type="predicted"/>
<evidence type="ECO:0000313" key="2">
    <source>
        <dbReference type="Proteomes" id="UP000007058"/>
    </source>
</evidence>
<accession>Q2VZY1</accession>
<dbReference type="KEGG" id="mag:amb4040"/>
<gene>
    <name evidence="1" type="ordered locus">amb4040</name>
</gene>
<sequence length="139" mass="14873">MLLQKMKKPAHWRAAIVALGRSVEVGCWKFGPPLRIAFAGEKIVRPEVQTVAIVVLDALPPPGPYDQSGDCLQGATDARNGSSNVVIALAIGVERPSKTKAAVFETVKVLPKELGGFRVVGEGDKNELLPIGWTEFGEV</sequence>
<dbReference type="EMBL" id="AP007255">
    <property type="protein sequence ID" value="BAE52844.1"/>
    <property type="molecule type" value="Genomic_DNA"/>
</dbReference>
<keyword evidence="2" id="KW-1185">Reference proteome</keyword>
<dbReference type="HOGENOM" id="CLU_1842713_0_0_5"/>
<dbReference type="RefSeq" id="WP_011386391.1">
    <property type="nucleotide sequence ID" value="NC_007626.1"/>
</dbReference>
<dbReference type="AlphaFoldDB" id="Q2VZY1"/>
<name>Q2VZY1_PARM1</name>